<name>A0A8S5NB95_9CAUD</name>
<dbReference type="EMBL" id="BK015119">
    <property type="protein sequence ID" value="DAD91700.1"/>
    <property type="molecule type" value="Genomic_DNA"/>
</dbReference>
<accession>A0A8S5NB95</accession>
<evidence type="ECO:0000313" key="1">
    <source>
        <dbReference type="EMBL" id="DAD91700.1"/>
    </source>
</evidence>
<sequence>MRARLELHEALCTILGSRHVYYQPPESVKMEYPAIVYSRNSIENAFAENSVYKQDHQYQIIVIDKDPDSEIVAAISKLPMCQFVRHYEADNLNHDVFTIYCK</sequence>
<reference evidence="1" key="1">
    <citation type="journal article" date="2021" name="Proc. Natl. Acad. Sci. U.S.A.">
        <title>A Catalog of Tens of Thousands of Viruses from Human Metagenomes Reveals Hidden Associations with Chronic Diseases.</title>
        <authorList>
            <person name="Tisza M.J."/>
            <person name="Buck C.B."/>
        </authorList>
    </citation>
    <scope>NUCLEOTIDE SEQUENCE</scope>
    <source>
        <strain evidence="1">Ct6tD39</strain>
    </source>
</reference>
<proteinExistence type="predicted"/>
<organism evidence="1">
    <name type="scientific">Siphoviridae sp. ct6tD39</name>
    <dbReference type="NCBI Taxonomy" id="2826301"/>
    <lineage>
        <taxon>Viruses</taxon>
        <taxon>Duplodnaviria</taxon>
        <taxon>Heunggongvirae</taxon>
        <taxon>Uroviricota</taxon>
        <taxon>Caudoviricetes</taxon>
    </lineage>
</organism>
<protein>
    <submittedName>
        <fullName evidence="1">Tail completion protein</fullName>
    </submittedName>
</protein>